<dbReference type="Proteomes" id="UP000182762">
    <property type="component" value="Unassembled WGS sequence"/>
</dbReference>
<evidence type="ECO:0000256" key="3">
    <source>
        <dbReference type="ARBA" id="ARBA00023125"/>
    </source>
</evidence>
<evidence type="ECO:0000259" key="8">
    <source>
        <dbReference type="PROSITE" id="PS50995"/>
    </source>
</evidence>
<dbReference type="GeneID" id="93711863"/>
<keyword evidence="10" id="KW-1185">Reference proteome</keyword>
<dbReference type="InterPro" id="IPR036388">
    <property type="entry name" value="WH-like_DNA-bd_sf"/>
</dbReference>
<evidence type="ECO:0000256" key="2">
    <source>
        <dbReference type="ARBA" id="ARBA00023015"/>
    </source>
</evidence>
<evidence type="ECO:0000256" key="4">
    <source>
        <dbReference type="ARBA" id="ARBA00023163"/>
    </source>
</evidence>
<protein>
    <recommendedName>
        <fullName evidence="6">HTH-type transcriptional regulator SarZ</fullName>
    </recommendedName>
    <alternativeName>
        <fullName evidence="7">Staphylococcal accessory regulator Z</fullName>
    </alternativeName>
</protein>
<feature type="domain" description="HTH marR-type" evidence="8">
    <location>
        <begin position="11"/>
        <end position="144"/>
    </location>
</feature>
<dbReference type="SMART" id="SM00347">
    <property type="entry name" value="HTH_MARR"/>
    <property type="match status" value="1"/>
</dbReference>
<dbReference type="InterPro" id="IPR036390">
    <property type="entry name" value="WH_DNA-bd_sf"/>
</dbReference>
<comment type="subcellular location">
    <subcellularLocation>
        <location evidence="1">Cytoplasm</location>
    </subcellularLocation>
</comment>
<comment type="similarity">
    <text evidence="5">Belongs to the SarZ family.</text>
</comment>
<dbReference type="EMBL" id="FOXX01000008">
    <property type="protein sequence ID" value="SFQ75719.1"/>
    <property type="molecule type" value="Genomic_DNA"/>
</dbReference>
<evidence type="ECO:0000256" key="5">
    <source>
        <dbReference type="ARBA" id="ARBA00046337"/>
    </source>
</evidence>
<dbReference type="InterPro" id="IPR000835">
    <property type="entry name" value="HTH_MarR-typ"/>
</dbReference>
<dbReference type="RefSeq" id="WP_061805609.1">
    <property type="nucleotide sequence ID" value="NZ_FOXX01000008.1"/>
</dbReference>
<comment type="caution">
    <text evidence="9">The sequence shown here is derived from an EMBL/GenBank/DDBJ whole genome shotgun (WGS) entry which is preliminary data.</text>
</comment>
<dbReference type="Pfam" id="PF22381">
    <property type="entry name" value="Staph_reg_Sar_Rot"/>
    <property type="match status" value="1"/>
</dbReference>
<evidence type="ECO:0000256" key="6">
    <source>
        <dbReference type="ARBA" id="ARBA00047188"/>
    </source>
</evidence>
<dbReference type="SUPFAM" id="SSF46785">
    <property type="entry name" value="Winged helix' DNA-binding domain"/>
    <property type="match status" value="1"/>
</dbReference>
<evidence type="ECO:0000313" key="10">
    <source>
        <dbReference type="Proteomes" id="UP000182762"/>
    </source>
</evidence>
<dbReference type="GO" id="GO:0003677">
    <property type="term" value="F:DNA binding"/>
    <property type="evidence" value="ECO:0007669"/>
    <property type="project" value="UniProtKB-KW"/>
</dbReference>
<name>A0A1I6B476_9BACI</name>
<organism evidence="9 10">
    <name type="scientific">Priestia endophytica DSM 13796</name>
    <dbReference type="NCBI Taxonomy" id="1121089"/>
    <lineage>
        <taxon>Bacteria</taxon>
        <taxon>Bacillati</taxon>
        <taxon>Bacillota</taxon>
        <taxon>Bacilli</taxon>
        <taxon>Bacillales</taxon>
        <taxon>Bacillaceae</taxon>
        <taxon>Priestia</taxon>
    </lineage>
</organism>
<evidence type="ECO:0000256" key="7">
    <source>
        <dbReference type="ARBA" id="ARBA00047207"/>
    </source>
</evidence>
<evidence type="ECO:0000313" key="9">
    <source>
        <dbReference type="EMBL" id="SFQ75719.1"/>
    </source>
</evidence>
<evidence type="ECO:0000256" key="1">
    <source>
        <dbReference type="ARBA" id="ARBA00004496"/>
    </source>
</evidence>
<reference evidence="9 10" key="1">
    <citation type="submission" date="2016-10" db="EMBL/GenBank/DDBJ databases">
        <authorList>
            <person name="Varghese N."/>
            <person name="Submissions S."/>
        </authorList>
    </citation>
    <scope>NUCLEOTIDE SEQUENCE [LARGE SCALE GENOMIC DNA]</scope>
    <source>
        <strain evidence="9 10">DSM 13796</strain>
    </source>
</reference>
<keyword evidence="3 9" id="KW-0238">DNA-binding</keyword>
<dbReference type="PANTHER" id="PTHR42756">
    <property type="entry name" value="TRANSCRIPTIONAL REGULATOR, MARR"/>
    <property type="match status" value="1"/>
</dbReference>
<proteinExistence type="inferred from homology"/>
<sequence length="147" mass="17066">MEKNDQKEQKLAEFQDVFQNVFRKLKKQNDFFPKTKYNLADGHILILLYLSKKGRCTASEVTSYLGITSGGGTVLTSTLFKHHLIDRVRLESDRRVIQLSLTEEGKKVVNEVIKQRAEAFIELFRDMKNEEIDQVTNVFKKLDNLLT</sequence>
<dbReference type="PROSITE" id="PS50995">
    <property type="entry name" value="HTH_MARR_2"/>
    <property type="match status" value="1"/>
</dbReference>
<dbReference type="InterPro" id="IPR055166">
    <property type="entry name" value="Transc_reg_Sar_Rot_HTH"/>
</dbReference>
<accession>A0A1I6B476</accession>
<gene>
    <name evidence="9" type="ORF">SAMN02745910_03251</name>
</gene>
<keyword evidence="2" id="KW-0805">Transcription regulation</keyword>
<keyword evidence="4" id="KW-0804">Transcription</keyword>
<dbReference type="PANTHER" id="PTHR42756:SF1">
    <property type="entry name" value="TRANSCRIPTIONAL REPRESSOR OF EMRAB OPERON"/>
    <property type="match status" value="1"/>
</dbReference>
<dbReference type="PRINTS" id="PR00598">
    <property type="entry name" value="HTHMARR"/>
</dbReference>
<dbReference type="Gene3D" id="1.10.10.10">
    <property type="entry name" value="Winged helix-like DNA-binding domain superfamily/Winged helix DNA-binding domain"/>
    <property type="match status" value="1"/>
</dbReference>